<dbReference type="PANTHER" id="PTHR47326:SF1">
    <property type="entry name" value="HTH PSQ-TYPE DOMAIN-CONTAINING PROTEIN"/>
    <property type="match status" value="1"/>
</dbReference>
<name>A0A8J6HGQ0_TENMO</name>
<dbReference type="Proteomes" id="UP000719412">
    <property type="component" value="Unassembled WGS sequence"/>
</dbReference>
<comment type="caution">
    <text evidence="1">The sequence shown here is derived from an EMBL/GenBank/DDBJ whole genome shotgun (WGS) entry which is preliminary data.</text>
</comment>
<dbReference type="AlphaFoldDB" id="A0A8J6HGQ0"/>
<dbReference type="Gene3D" id="3.30.420.10">
    <property type="entry name" value="Ribonuclease H-like superfamily/Ribonuclease H"/>
    <property type="match status" value="1"/>
</dbReference>
<keyword evidence="2" id="KW-1185">Reference proteome</keyword>
<dbReference type="GO" id="GO:0003676">
    <property type="term" value="F:nucleic acid binding"/>
    <property type="evidence" value="ECO:0007669"/>
    <property type="project" value="InterPro"/>
</dbReference>
<proteinExistence type="predicted"/>
<organism evidence="1 2">
    <name type="scientific">Tenebrio molitor</name>
    <name type="common">Yellow mealworm beetle</name>
    <dbReference type="NCBI Taxonomy" id="7067"/>
    <lineage>
        <taxon>Eukaryota</taxon>
        <taxon>Metazoa</taxon>
        <taxon>Ecdysozoa</taxon>
        <taxon>Arthropoda</taxon>
        <taxon>Hexapoda</taxon>
        <taxon>Insecta</taxon>
        <taxon>Pterygota</taxon>
        <taxon>Neoptera</taxon>
        <taxon>Endopterygota</taxon>
        <taxon>Coleoptera</taxon>
        <taxon>Polyphaga</taxon>
        <taxon>Cucujiformia</taxon>
        <taxon>Tenebrionidae</taxon>
        <taxon>Tenebrio</taxon>
    </lineage>
</organism>
<dbReference type="InterPro" id="IPR036397">
    <property type="entry name" value="RNaseH_sf"/>
</dbReference>
<reference evidence="1" key="2">
    <citation type="submission" date="2021-08" db="EMBL/GenBank/DDBJ databases">
        <authorList>
            <person name="Eriksson T."/>
        </authorList>
    </citation>
    <scope>NUCLEOTIDE SEQUENCE</scope>
    <source>
        <strain evidence="1">Stoneville</strain>
        <tissue evidence="1">Whole head</tissue>
    </source>
</reference>
<dbReference type="PANTHER" id="PTHR47326">
    <property type="entry name" value="TRANSPOSABLE ELEMENT TC3 TRANSPOSASE-LIKE PROTEIN"/>
    <property type="match status" value="1"/>
</dbReference>
<reference evidence="1" key="1">
    <citation type="journal article" date="2020" name="J Insects Food Feed">
        <title>The yellow mealworm (Tenebrio molitor) genome: a resource for the emerging insects as food and feed industry.</title>
        <authorList>
            <person name="Eriksson T."/>
            <person name="Andere A."/>
            <person name="Kelstrup H."/>
            <person name="Emery V."/>
            <person name="Picard C."/>
        </authorList>
    </citation>
    <scope>NUCLEOTIDE SEQUENCE</scope>
    <source>
        <strain evidence="1">Stoneville</strain>
        <tissue evidence="1">Whole head</tissue>
    </source>
</reference>
<evidence type="ECO:0000313" key="2">
    <source>
        <dbReference type="Proteomes" id="UP000719412"/>
    </source>
</evidence>
<gene>
    <name evidence="1" type="ORF">GEV33_008471</name>
</gene>
<sequence>MNENYSRILLFGTNSNMQILTEFNRWYADGTFKVAPDFALQIYTIHAFIGNKAIPMLYTILGDKRKETYVRLFQKIKELQPALEPESVMFDFETGALIAFKETFSKSDIAGYFFHLPQNLWRQIQKIPGLVHLYGNRADVRLKCKSLLALTSVPPMDVQFAYKILQEEGFPPEMKPITDYWENTYVGRRLEGVVPRYAISMWNSFDRLSSDISRTNNSLDAWHNAFQKTVDYQSSFFGKTSRQSSVGAKSNRKLYVEIPGWKLRISSNETTTPFCGEHQHRGREVETPFPPPGPVTIADQGHWSKPPSPDTDPEEQKIFMIESYFRNGQQDENGTWVYQMAPAFQEFTEKFPNVAVLYEQFSETLRYTVRTFRDSGSVQRKPGSSRPKVRTEENIQNVQHRLEDEPQLSLRRLSQQTELSVSTCQRIVRKDLGLYPYKVQVYQELLPPDYNQRVAYCNWFYNFINNDETLDLTFYSDEAWFHLTGFINSQTMRMWSADNTHFFRETPLHPLKIGVWVGMSRRRLIGPIFFEDSVTAERYRNNILDVFINQLHDDELTHGYFQQDGATAHTARETLRYLRQFFGDRLISRDLWPARSPDLTPLVYYLFPHLKNTIFKEPVHTIDDLKIRIREECERVTPETLVRVFENMKRRVTMCIEAKGYHFQQLL</sequence>
<evidence type="ECO:0000313" key="1">
    <source>
        <dbReference type="EMBL" id="KAH0814320.1"/>
    </source>
</evidence>
<evidence type="ECO:0008006" key="3">
    <source>
        <dbReference type="Google" id="ProtNLM"/>
    </source>
</evidence>
<protein>
    <recommendedName>
        <fullName evidence="3">Transposase</fullName>
    </recommendedName>
</protein>
<accession>A0A8J6HGQ0</accession>
<dbReference type="EMBL" id="JABDTM020024401">
    <property type="protein sequence ID" value="KAH0814320.1"/>
    <property type="molecule type" value="Genomic_DNA"/>
</dbReference>